<feature type="non-terminal residue" evidence="2">
    <location>
        <position position="1"/>
    </location>
</feature>
<proteinExistence type="predicted"/>
<evidence type="ECO:0000313" key="2">
    <source>
        <dbReference type="EMBL" id="CEK48421.1"/>
    </source>
</evidence>
<dbReference type="GO" id="GO:0000139">
    <property type="term" value="C:Golgi membrane"/>
    <property type="evidence" value="ECO:0007669"/>
    <property type="project" value="TreeGrafter"/>
</dbReference>
<dbReference type="GO" id="GO:0003756">
    <property type="term" value="F:protein disulfide isomerase activity"/>
    <property type="evidence" value="ECO:0007669"/>
    <property type="project" value="TreeGrafter"/>
</dbReference>
<dbReference type="GO" id="GO:0016971">
    <property type="term" value="F:flavin-dependent sulfhydryl oxidase activity"/>
    <property type="evidence" value="ECO:0007669"/>
    <property type="project" value="InterPro"/>
</dbReference>
<protein>
    <recommendedName>
        <fullName evidence="1">Sulfhydryl oxidase flavin adenine dinucleotide (FAD) binding domain-containing protein</fullName>
    </recommendedName>
</protein>
<dbReference type="EMBL" id="HACG01001556">
    <property type="protein sequence ID" value="CEK48421.1"/>
    <property type="molecule type" value="Transcribed_RNA"/>
</dbReference>
<dbReference type="PANTHER" id="PTHR22897">
    <property type="entry name" value="QUIESCIN Q6-RELATED SULFHYDRYL OXIDASE"/>
    <property type="match status" value="1"/>
</dbReference>
<sequence>QDLESALHYSFRQEIALKQVIEGVKFQTLQNFVGILLKYFPGQKPVLGFLERVHSMLNTLGQNKITGEEWVHKIDSLQDK</sequence>
<gene>
    <name evidence="2" type="primary">ORF3925</name>
</gene>
<accession>A0A0B6XY18</accession>
<dbReference type="Gene3D" id="1.20.120.1960">
    <property type="entry name" value="QSOX sulfhydryl oxidase domain"/>
    <property type="match status" value="1"/>
</dbReference>
<evidence type="ECO:0000259" key="1">
    <source>
        <dbReference type="Pfam" id="PF18371"/>
    </source>
</evidence>
<dbReference type="Pfam" id="PF18371">
    <property type="entry name" value="FAD_SOX"/>
    <property type="match status" value="1"/>
</dbReference>
<dbReference type="FunFam" id="1.20.120.1960:FF:000001">
    <property type="entry name" value="Sulfhydryl oxidase"/>
    <property type="match status" value="1"/>
</dbReference>
<dbReference type="GO" id="GO:0006457">
    <property type="term" value="P:protein folding"/>
    <property type="evidence" value="ECO:0007669"/>
    <property type="project" value="TreeGrafter"/>
</dbReference>
<dbReference type="AlphaFoldDB" id="A0A0B6XY18"/>
<organism evidence="2">
    <name type="scientific">Arion vulgaris</name>
    <dbReference type="NCBI Taxonomy" id="1028688"/>
    <lineage>
        <taxon>Eukaryota</taxon>
        <taxon>Metazoa</taxon>
        <taxon>Spiralia</taxon>
        <taxon>Lophotrochozoa</taxon>
        <taxon>Mollusca</taxon>
        <taxon>Gastropoda</taxon>
        <taxon>Heterobranchia</taxon>
        <taxon>Euthyneura</taxon>
        <taxon>Panpulmonata</taxon>
        <taxon>Eupulmonata</taxon>
        <taxon>Stylommatophora</taxon>
        <taxon>Helicina</taxon>
        <taxon>Arionoidea</taxon>
        <taxon>Arionidae</taxon>
        <taxon>Arion</taxon>
    </lineage>
</organism>
<name>A0A0B6XY18_9EUPU</name>
<dbReference type="InterPro" id="IPR042568">
    <property type="entry name" value="QSOX_FAD-bd_sf"/>
</dbReference>
<dbReference type="InterPro" id="IPR040986">
    <property type="entry name" value="QSOX_FAD-bd_dom"/>
</dbReference>
<feature type="domain" description="Sulfhydryl oxidase flavin adenine dinucleotide (FAD) binding" evidence="1">
    <location>
        <begin position="2"/>
        <end position="76"/>
    </location>
</feature>
<dbReference type="PANTHER" id="PTHR22897:SF8">
    <property type="entry name" value="SULFHYDRYL OXIDASE"/>
    <property type="match status" value="1"/>
</dbReference>
<dbReference type="GO" id="GO:0005615">
    <property type="term" value="C:extracellular space"/>
    <property type="evidence" value="ECO:0007669"/>
    <property type="project" value="TreeGrafter"/>
</dbReference>
<reference evidence="2" key="1">
    <citation type="submission" date="2014-12" db="EMBL/GenBank/DDBJ databases">
        <title>Insight into the proteome of Arion vulgaris.</title>
        <authorList>
            <person name="Aradska J."/>
            <person name="Bulat T."/>
            <person name="Smidak R."/>
            <person name="Sarate P."/>
            <person name="Gangsoo J."/>
            <person name="Sialana F."/>
            <person name="Bilban M."/>
            <person name="Lubec G."/>
        </authorList>
    </citation>
    <scope>NUCLEOTIDE SEQUENCE</scope>
    <source>
        <tissue evidence="2">Skin</tissue>
    </source>
</reference>
<feature type="non-terminal residue" evidence="2">
    <location>
        <position position="80"/>
    </location>
</feature>
<dbReference type="InterPro" id="IPR039798">
    <property type="entry name" value="Sulfhydryl_oxidase"/>
</dbReference>